<feature type="domain" description="Aromatic amino acid beta-eliminating lyase/threonine aldolase" evidence="5">
    <location>
        <begin position="22"/>
        <end position="306"/>
    </location>
</feature>
<evidence type="ECO:0000313" key="7">
    <source>
        <dbReference type="Proteomes" id="UP000075885"/>
    </source>
</evidence>
<dbReference type="InterPro" id="IPR015422">
    <property type="entry name" value="PyrdxlP-dep_Trfase_small"/>
</dbReference>
<dbReference type="VEuPathDB" id="VectorBase:AEPI010362"/>
<evidence type="ECO:0000259" key="5">
    <source>
        <dbReference type="Pfam" id="PF01212"/>
    </source>
</evidence>
<dbReference type="PANTHER" id="PTHR48097:SF9">
    <property type="entry name" value="L-THREONINE ALDOLASE"/>
    <property type="match status" value="1"/>
</dbReference>
<dbReference type="EnsemblMetazoa" id="AEPI010362-RA">
    <property type="protein sequence ID" value="AEPI010362-PA"/>
    <property type="gene ID" value="AEPI010362"/>
</dbReference>
<dbReference type="SUPFAM" id="SSF53383">
    <property type="entry name" value="PLP-dependent transferases"/>
    <property type="match status" value="1"/>
</dbReference>
<evidence type="ECO:0000313" key="6">
    <source>
        <dbReference type="EnsemblMetazoa" id="AEPI010362-PA"/>
    </source>
</evidence>
<dbReference type="GO" id="GO:0006545">
    <property type="term" value="P:glycine biosynthetic process"/>
    <property type="evidence" value="ECO:0007669"/>
    <property type="project" value="TreeGrafter"/>
</dbReference>
<reference evidence="7" key="1">
    <citation type="submission" date="2013-03" db="EMBL/GenBank/DDBJ databases">
        <title>The Genome Sequence of Anopheles epiroticus epiroticus2.</title>
        <authorList>
            <consortium name="The Broad Institute Genomics Platform"/>
            <person name="Neafsey D.E."/>
            <person name="Howell P."/>
            <person name="Walker B."/>
            <person name="Young S.K."/>
            <person name="Zeng Q."/>
            <person name="Gargeya S."/>
            <person name="Fitzgerald M."/>
            <person name="Haas B."/>
            <person name="Abouelleil A."/>
            <person name="Allen A.W."/>
            <person name="Alvarado L."/>
            <person name="Arachchi H.M."/>
            <person name="Berlin A.M."/>
            <person name="Chapman S.B."/>
            <person name="Gainer-Dewar J."/>
            <person name="Goldberg J."/>
            <person name="Griggs A."/>
            <person name="Gujja S."/>
            <person name="Hansen M."/>
            <person name="Howarth C."/>
            <person name="Imamovic A."/>
            <person name="Ireland A."/>
            <person name="Larimer J."/>
            <person name="McCowan C."/>
            <person name="Murphy C."/>
            <person name="Pearson M."/>
            <person name="Poon T.W."/>
            <person name="Priest M."/>
            <person name="Roberts A."/>
            <person name="Saif S."/>
            <person name="Shea T."/>
            <person name="Sisk P."/>
            <person name="Sykes S."/>
            <person name="Wortman J."/>
            <person name="Nusbaum C."/>
            <person name="Birren B."/>
        </authorList>
    </citation>
    <scope>NUCLEOTIDE SEQUENCE [LARGE SCALE GENOMIC DNA]</scope>
    <source>
        <strain evidence="7">Epiroticus2</strain>
    </source>
</reference>
<dbReference type="Proteomes" id="UP000075885">
    <property type="component" value="Unassembled WGS sequence"/>
</dbReference>
<dbReference type="GO" id="GO:0006567">
    <property type="term" value="P:L-threonine catabolic process"/>
    <property type="evidence" value="ECO:0007669"/>
    <property type="project" value="TreeGrafter"/>
</dbReference>
<comment type="similarity">
    <text evidence="2">Belongs to the threonine aldolase family.</text>
</comment>
<dbReference type="InterPro" id="IPR023603">
    <property type="entry name" value="Low_specificity_L-TA-like"/>
</dbReference>
<evidence type="ECO:0000256" key="3">
    <source>
        <dbReference type="ARBA" id="ARBA00022898"/>
    </source>
</evidence>
<dbReference type="InterPro" id="IPR015421">
    <property type="entry name" value="PyrdxlP-dep_Trfase_major"/>
</dbReference>
<dbReference type="AlphaFoldDB" id="A0A182PTS6"/>
<keyword evidence="4" id="KW-0456">Lyase</keyword>
<keyword evidence="7" id="KW-1185">Reference proteome</keyword>
<comment type="cofactor">
    <cofactor evidence="1">
        <name>pyridoxal 5'-phosphate</name>
        <dbReference type="ChEBI" id="CHEBI:597326"/>
    </cofactor>
</comment>
<dbReference type="Pfam" id="PF01212">
    <property type="entry name" value="Beta_elim_lyase"/>
    <property type="match status" value="1"/>
</dbReference>
<name>A0A182PTS6_9DIPT</name>
<evidence type="ECO:0000256" key="1">
    <source>
        <dbReference type="ARBA" id="ARBA00001933"/>
    </source>
</evidence>
<dbReference type="FunFam" id="3.40.640.10:FF:000030">
    <property type="entry name" value="Low-specificity L-threonine aldolase"/>
    <property type="match status" value="1"/>
</dbReference>
<dbReference type="Gene3D" id="3.90.1150.10">
    <property type="entry name" value="Aspartate Aminotransferase, domain 1"/>
    <property type="match status" value="1"/>
</dbReference>
<dbReference type="CDD" id="cd06502">
    <property type="entry name" value="TA_like"/>
    <property type="match status" value="1"/>
</dbReference>
<evidence type="ECO:0000256" key="4">
    <source>
        <dbReference type="ARBA" id="ARBA00023239"/>
    </source>
</evidence>
<evidence type="ECO:0000256" key="2">
    <source>
        <dbReference type="ARBA" id="ARBA00006966"/>
    </source>
</evidence>
<keyword evidence="3" id="KW-0663">Pyridoxal phosphate</keyword>
<dbReference type="NCBIfam" id="NF041359">
    <property type="entry name" value="GntG_guanitoxin"/>
    <property type="match status" value="1"/>
</dbReference>
<organism evidence="6 7">
    <name type="scientific">Anopheles epiroticus</name>
    <dbReference type="NCBI Taxonomy" id="199890"/>
    <lineage>
        <taxon>Eukaryota</taxon>
        <taxon>Metazoa</taxon>
        <taxon>Ecdysozoa</taxon>
        <taxon>Arthropoda</taxon>
        <taxon>Hexapoda</taxon>
        <taxon>Insecta</taxon>
        <taxon>Pterygota</taxon>
        <taxon>Neoptera</taxon>
        <taxon>Endopterygota</taxon>
        <taxon>Diptera</taxon>
        <taxon>Nematocera</taxon>
        <taxon>Culicoidea</taxon>
        <taxon>Culicidae</taxon>
        <taxon>Anophelinae</taxon>
        <taxon>Anopheles</taxon>
    </lineage>
</organism>
<dbReference type="GO" id="GO:0008732">
    <property type="term" value="F:L-allo-threonine aldolase activity"/>
    <property type="evidence" value="ECO:0007669"/>
    <property type="project" value="TreeGrafter"/>
</dbReference>
<dbReference type="GO" id="GO:0005829">
    <property type="term" value="C:cytosol"/>
    <property type="evidence" value="ECO:0007669"/>
    <property type="project" value="TreeGrafter"/>
</dbReference>
<dbReference type="PANTHER" id="PTHR48097">
    <property type="entry name" value="L-THREONINE ALDOLASE-RELATED"/>
    <property type="match status" value="1"/>
</dbReference>
<dbReference type="STRING" id="199890.A0A182PTS6"/>
<proteinExistence type="inferred from homology"/>
<protein>
    <recommendedName>
        <fullName evidence="5">Aromatic amino acid beta-eliminating lyase/threonine aldolase domain-containing protein</fullName>
    </recommendedName>
</protein>
<sequence length="387" mass="42024">MYASVETGGDSGASADHVRAVDFRSDTISVPTPSMRHAMFTAVVGDDVYGEDPTVRQLEQRSAALFGKEAALFVPSGTMANLLAMMVHCSRRGTEAIVGDIAHGFLYEQGGAAQIAGVLLNTIKNNPDGTFCLNELVRKFRGFDIHEPNTVLVMVENTHNMCGGKVLPLDWLEKLATICREKGAKVHMDGARVFNAATYLDLPVSRVVRDVDSVCFCLSKGLACPVGSILLGTKEFIKEAHRLRKALGGGMRQVGFLAAAGLCALDEIVPKLKDDHARTRRVAEAIDQLGSPIFKVDLANLHTNILMVEILSKKIHSSDFARRLATVAPGELEAGIVDADGKGIAVKVSARDWTFARIVIYTNITDEEVELAIKKIRYVVAEYEKDL</sequence>
<dbReference type="Gene3D" id="3.40.640.10">
    <property type="entry name" value="Type I PLP-dependent aspartate aminotransferase-like (Major domain)"/>
    <property type="match status" value="1"/>
</dbReference>
<accession>A0A182PTS6</accession>
<reference evidence="6" key="2">
    <citation type="submission" date="2020-05" db="UniProtKB">
        <authorList>
            <consortium name="EnsemblMetazoa"/>
        </authorList>
    </citation>
    <scope>IDENTIFICATION</scope>
    <source>
        <strain evidence="6">Epiroticus2</strain>
    </source>
</reference>
<dbReference type="InterPro" id="IPR001597">
    <property type="entry name" value="ArAA_b-elim_lyase/Thr_aldolase"/>
</dbReference>
<dbReference type="InterPro" id="IPR015424">
    <property type="entry name" value="PyrdxlP-dep_Trfase"/>
</dbReference>